<dbReference type="EMBL" id="JAACNO010001713">
    <property type="protein sequence ID" value="KAF4138225.1"/>
    <property type="molecule type" value="Genomic_DNA"/>
</dbReference>
<feature type="coiled-coil region" evidence="1">
    <location>
        <begin position="99"/>
        <end position="161"/>
    </location>
</feature>
<evidence type="ECO:0000313" key="3">
    <source>
        <dbReference type="EMBL" id="KAF4138225.1"/>
    </source>
</evidence>
<dbReference type="GO" id="GO:0000793">
    <property type="term" value="C:condensed chromosome"/>
    <property type="evidence" value="ECO:0007669"/>
    <property type="project" value="TreeGrafter"/>
</dbReference>
<name>A0A8S9UAW3_PHYIN</name>
<dbReference type="GO" id="GO:0007076">
    <property type="term" value="P:mitotic chromosome condensation"/>
    <property type="evidence" value="ECO:0007669"/>
    <property type="project" value="TreeGrafter"/>
</dbReference>
<dbReference type="GO" id="GO:0003682">
    <property type="term" value="F:chromatin binding"/>
    <property type="evidence" value="ECO:0007669"/>
    <property type="project" value="TreeGrafter"/>
</dbReference>
<feature type="coiled-coil region" evidence="1">
    <location>
        <begin position="219"/>
        <end position="316"/>
    </location>
</feature>
<protein>
    <submittedName>
        <fullName evidence="3">Uncharacterized protein</fullName>
    </submittedName>
</protein>
<feature type="compositionally biased region" description="Polar residues" evidence="2">
    <location>
        <begin position="391"/>
        <end position="424"/>
    </location>
</feature>
<dbReference type="Proteomes" id="UP000704712">
    <property type="component" value="Unassembled WGS sequence"/>
</dbReference>
<evidence type="ECO:0000313" key="4">
    <source>
        <dbReference type="Proteomes" id="UP000704712"/>
    </source>
</evidence>
<evidence type="ECO:0000256" key="1">
    <source>
        <dbReference type="SAM" id="Coils"/>
    </source>
</evidence>
<feature type="region of interest" description="Disordered" evidence="2">
    <location>
        <begin position="187"/>
        <end position="215"/>
    </location>
</feature>
<keyword evidence="1" id="KW-0175">Coiled coil</keyword>
<feature type="compositionally biased region" description="Polar residues" evidence="2">
    <location>
        <begin position="353"/>
        <end position="376"/>
    </location>
</feature>
<feature type="region of interest" description="Disordered" evidence="2">
    <location>
        <begin position="348"/>
        <end position="545"/>
    </location>
</feature>
<dbReference type="Gene3D" id="1.10.287.1490">
    <property type="match status" value="1"/>
</dbReference>
<dbReference type="PANTHER" id="PTHR43941">
    <property type="entry name" value="STRUCTURAL MAINTENANCE OF CHROMOSOMES PROTEIN 2"/>
    <property type="match status" value="1"/>
</dbReference>
<reference evidence="3" key="1">
    <citation type="submission" date="2020-03" db="EMBL/GenBank/DDBJ databases">
        <title>Hybrid Assembly of Korean Phytophthora infestans isolates.</title>
        <authorList>
            <person name="Prokchorchik M."/>
            <person name="Lee Y."/>
            <person name="Seo J."/>
            <person name="Cho J.-H."/>
            <person name="Park Y.-E."/>
            <person name="Jang D.-C."/>
            <person name="Im J.-S."/>
            <person name="Choi J.-G."/>
            <person name="Park H.-J."/>
            <person name="Lee G.-B."/>
            <person name="Lee Y.-G."/>
            <person name="Hong S.-Y."/>
            <person name="Cho K."/>
            <person name="Sohn K.H."/>
        </authorList>
    </citation>
    <scope>NUCLEOTIDE SEQUENCE</scope>
    <source>
        <strain evidence="3">KR_2_A2</strain>
    </source>
</reference>
<dbReference type="GO" id="GO:0000796">
    <property type="term" value="C:condensin complex"/>
    <property type="evidence" value="ECO:0007669"/>
    <property type="project" value="TreeGrafter"/>
</dbReference>
<feature type="compositionally biased region" description="Low complexity" evidence="2">
    <location>
        <begin position="426"/>
        <end position="513"/>
    </location>
</feature>
<feature type="compositionally biased region" description="Basic residues" evidence="2">
    <location>
        <begin position="378"/>
        <end position="388"/>
    </location>
</feature>
<dbReference type="PANTHER" id="PTHR43941:SF1">
    <property type="entry name" value="STRUCTURAL MAINTENANCE OF CHROMOSOMES PROTEIN 2"/>
    <property type="match status" value="1"/>
</dbReference>
<accession>A0A8S9UAW3</accession>
<comment type="caution">
    <text evidence="3">The sequence shown here is derived from an EMBL/GenBank/DDBJ whole genome shotgun (WGS) entry which is preliminary data.</text>
</comment>
<proteinExistence type="predicted"/>
<dbReference type="AlphaFoldDB" id="A0A8S9UAW3"/>
<organism evidence="3 4">
    <name type="scientific">Phytophthora infestans</name>
    <name type="common">Potato late blight agent</name>
    <name type="synonym">Botrytis infestans</name>
    <dbReference type="NCBI Taxonomy" id="4787"/>
    <lineage>
        <taxon>Eukaryota</taxon>
        <taxon>Sar</taxon>
        <taxon>Stramenopiles</taxon>
        <taxon>Oomycota</taxon>
        <taxon>Peronosporomycetes</taxon>
        <taxon>Peronosporales</taxon>
        <taxon>Peronosporaceae</taxon>
        <taxon>Phytophthora</taxon>
    </lineage>
</organism>
<dbReference type="GO" id="GO:0000785">
    <property type="term" value="C:chromatin"/>
    <property type="evidence" value="ECO:0007669"/>
    <property type="project" value="TreeGrafter"/>
</dbReference>
<feature type="region of interest" description="Disordered" evidence="2">
    <location>
        <begin position="1"/>
        <end position="31"/>
    </location>
</feature>
<gene>
    <name evidence="3" type="ORF">GN958_ATG12584</name>
</gene>
<sequence>MSPAKRTGKSSGKAPSTTPPVSPSSMSPTDLRALAQALSDQVQTLTAELQTAQDAQDQAASLHTAQLQTLRTQIHDQAMEIQGWEHRAASRSQDLRLLLADQAVEIRDLTGRLDRASRQRDVMRDDNDHLLREMALAGSEIHQLQSQIHDLERDLEDSQTAGAAADVSLDRLRDELRLTQEEVVTNDYVGSAHDGSALGSARGGSPAPNPPPSSPDVALAQLSEELQDTKESLERASAGRDYALEEFVRMTRLRDEIQAKLADSELQRDKATTEWADAERTQTELESKLRRMSDKLKKADATTAKLQDQLSAAQTQQQQLILERDRGLSERDLARRRLALAASVSAPLPTVSGADSSTAKRPRSTSPAPSTGSSCPHKQARASPKAKPKTTPVSKSAPQAGSTSVSKAGSSPAPKTSVSPSKSDAGSKSGSTARSKSTSASKTGSAATSKAGVGPKAGSTAATSKSGSGPKTGSTASKTGSVASSKTGSAVSKTRSTAKTGSTSKTGSTAGPSVTTPAVPRPASIGHPPARAGPGKGKAKRVIPRDVDLAARRTTRMRSQTGLTAQGLLTDHRRSIRRLPARIPSL</sequence>
<evidence type="ECO:0000256" key="2">
    <source>
        <dbReference type="SAM" id="MobiDB-lite"/>
    </source>
</evidence>